<feature type="signal peptide" evidence="2">
    <location>
        <begin position="1"/>
        <end position="38"/>
    </location>
</feature>
<comment type="caution">
    <text evidence="3">The sequence shown here is derived from an EMBL/GenBank/DDBJ whole genome shotgun (WGS) entry which is preliminary data.</text>
</comment>
<evidence type="ECO:0000313" key="4">
    <source>
        <dbReference type="Proteomes" id="UP000737113"/>
    </source>
</evidence>
<dbReference type="InterPro" id="IPR036198">
    <property type="entry name" value="Ecotin_sf"/>
</dbReference>
<evidence type="ECO:0000256" key="1">
    <source>
        <dbReference type="ARBA" id="ARBA00010558"/>
    </source>
</evidence>
<protein>
    <submittedName>
        <fullName evidence="3">Serine protease inhibitor ecotin</fullName>
    </submittedName>
</protein>
<organism evidence="3 4">
    <name type="scientific">Shewanella salipaludis</name>
    <dbReference type="NCBI Taxonomy" id="2723052"/>
    <lineage>
        <taxon>Bacteria</taxon>
        <taxon>Pseudomonadati</taxon>
        <taxon>Pseudomonadota</taxon>
        <taxon>Gammaproteobacteria</taxon>
        <taxon>Alteromonadales</taxon>
        <taxon>Shewanellaceae</taxon>
        <taxon>Shewanella</taxon>
    </lineage>
</organism>
<dbReference type="PANTHER" id="PTHR35890:SF3">
    <property type="entry name" value="ECOTIN"/>
    <property type="match status" value="1"/>
</dbReference>
<feature type="chain" id="PRO_5037605860" evidence="2">
    <location>
        <begin position="39"/>
        <end position="201"/>
    </location>
</feature>
<name>A0A972JHI3_9GAMM</name>
<evidence type="ECO:0000256" key="2">
    <source>
        <dbReference type="SAM" id="SignalP"/>
    </source>
</evidence>
<sequence length="201" mass="22596">MSWNLGSPTPLFKRRSGTKSLLAATCAVIALSTLQIHAAQASEIHASDIRIERFTPDDYQALETTKMFPPPTAGMVQYILTMPPLTAERKDGTREEQDLQLQVQIGQTQMVDCNKHGLTGELKEHTLSGWGYSYYRLDALGAGISTQMACFDQAKKQAFVRIPGELRLGYDSRMPKVFYLPEGAEIRFRLWQAEPDFSYSK</sequence>
<dbReference type="EMBL" id="JAAXYH010000001">
    <property type="protein sequence ID" value="NMH64028.1"/>
    <property type="molecule type" value="Genomic_DNA"/>
</dbReference>
<dbReference type="PANTHER" id="PTHR35890">
    <property type="match status" value="1"/>
</dbReference>
<dbReference type="Proteomes" id="UP000737113">
    <property type="component" value="Unassembled WGS sequence"/>
</dbReference>
<keyword evidence="4" id="KW-1185">Reference proteome</keyword>
<accession>A0A972JHI3</accession>
<comment type="similarity">
    <text evidence="1">Belongs to the protease inhibitor I11 (ecotin) family.</text>
</comment>
<evidence type="ECO:0000313" key="3">
    <source>
        <dbReference type="EMBL" id="NMH64028.1"/>
    </source>
</evidence>
<dbReference type="Pfam" id="PF03974">
    <property type="entry name" value="Ecotin"/>
    <property type="match status" value="1"/>
</dbReference>
<dbReference type="Gene3D" id="2.60.40.550">
    <property type="entry name" value="Ecotin"/>
    <property type="match status" value="1"/>
</dbReference>
<dbReference type="AlphaFoldDB" id="A0A972JHI3"/>
<keyword evidence="2" id="KW-0732">Signal</keyword>
<proteinExistence type="inferred from homology"/>
<reference evidence="3" key="1">
    <citation type="submission" date="2020-04" db="EMBL/GenBank/DDBJ databases">
        <title>Description of Shewanella salipaludis sp. nov., isolated from a salt marsh.</title>
        <authorList>
            <person name="Park S."/>
            <person name="Yoon J.-H."/>
        </authorList>
    </citation>
    <scope>NUCLEOTIDE SEQUENCE</scope>
    <source>
        <strain evidence="3">SHSM-M6</strain>
    </source>
</reference>
<dbReference type="GO" id="GO:0004867">
    <property type="term" value="F:serine-type endopeptidase inhibitor activity"/>
    <property type="evidence" value="ECO:0007669"/>
    <property type="project" value="InterPro"/>
</dbReference>
<dbReference type="InterPro" id="IPR005658">
    <property type="entry name" value="Prot_inh_ecotin"/>
</dbReference>
<dbReference type="NCBIfam" id="NF002987">
    <property type="entry name" value="PRK03719.1"/>
    <property type="match status" value="1"/>
</dbReference>
<gene>
    <name evidence="3" type="primary">eco</name>
    <name evidence="3" type="ORF">HC757_02405</name>
</gene>
<dbReference type="SUPFAM" id="SSF49772">
    <property type="entry name" value="Ecotin, trypsin inhibitor"/>
    <property type="match status" value="1"/>
</dbReference>